<feature type="domain" description="HIT" evidence="2">
    <location>
        <begin position="5"/>
        <end position="113"/>
    </location>
</feature>
<dbReference type="Gene3D" id="3.30.428.10">
    <property type="entry name" value="HIT-like"/>
    <property type="match status" value="1"/>
</dbReference>
<dbReference type="PANTHER" id="PTHR46648:SF1">
    <property type="entry name" value="ADENOSINE 5'-MONOPHOSPHORAMIDASE HNT1"/>
    <property type="match status" value="1"/>
</dbReference>
<evidence type="ECO:0000313" key="3">
    <source>
        <dbReference type="EMBL" id="MEN0642908.1"/>
    </source>
</evidence>
<dbReference type="EMBL" id="JBCITK010000001">
    <property type="protein sequence ID" value="MEN0642908.1"/>
    <property type="molecule type" value="Genomic_DNA"/>
</dbReference>
<reference evidence="3 4" key="1">
    <citation type="submission" date="2024-03" db="EMBL/GenBank/DDBJ databases">
        <title>Bacilli Hybrid Assemblies.</title>
        <authorList>
            <person name="Kovac J."/>
        </authorList>
    </citation>
    <scope>NUCLEOTIDE SEQUENCE [LARGE SCALE GENOMIC DNA]</scope>
    <source>
        <strain evidence="3 4">FSL R7-0666</strain>
    </source>
</reference>
<evidence type="ECO:0000256" key="1">
    <source>
        <dbReference type="PROSITE-ProRule" id="PRU00464"/>
    </source>
</evidence>
<dbReference type="Proteomes" id="UP001418796">
    <property type="component" value="Unassembled WGS sequence"/>
</dbReference>
<dbReference type="InterPro" id="IPR036265">
    <property type="entry name" value="HIT-like_sf"/>
</dbReference>
<evidence type="ECO:0000313" key="4">
    <source>
        <dbReference type="Proteomes" id="UP001418796"/>
    </source>
</evidence>
<dbReference type="PROSITE" id="PS51084">
    <property type="entry name" value="HIT_2"/>
    <property type="match status" value="1"/>
</dbReference>
<dbReference type="InterPro" id="IPR001310">
    <property type="entry name" value="Histidine_triad_HIT"/>
</dbReference>
<gene>
    <name evidence="3" type="ORF">MKY91_07090</name>
</gene>
<dbReference type="PROSITE" id="PS00892">
    <property type="entry name" value="HIT_1"/>
    <property type="match status" value="1"/>
</dbReference>
<dbReference type="CDD" id="cd01277">
    <property type="entry name" value="HINT_subgroup"/>
    <property type="match status" value="1"/>
</dbReference>
<dbReference type="InterPro" id="IPR039384">
    <property type="entry name" value="HINT"/>
</dbReference>
<dbReference type="SUPFAM" id="SSF54197">
    <property type="entry name" value="HIT-like"/>
    <property type="match status" value="1"/>
</dbReference>
<dbReference type="PRINTS" id="PR00332">
    <property type="entry name" value="HISTRIAD"/>
</dbReference>
<evidence type="ECO:0000259" key="2">
    <source>
        <dbReference type="PROSITE" id="PS51084"/>
    </source>
</evidence>
<comment type="caution">
    <text evidence="3">The sequence shown here is derived from an EMBL/GenBank/DDBJ whole genome shotgun (WGS) entry which is preliminary data.</text>
</comment>
<keyword evidence="4" id="KW-1185">Reference proteome</keyword>
<name>A0ABU9VG80_9BACI</name>
<dbReference type="PANTHER" id="PTHR46648">
    <property type="entry name" value="HIT FAMILY PROTEIN 1"/>
    <property type="match status" value="1"/>
</dbReference>
<feature type="short sequence motif" description="Histidine triad motif" evidence="1">
    <location>
        <begin position="97"/>
        <end position="101"/>
    </location>
</feature>
<dbReference type="InterPro" id="IPR011146">
    <property type="entry name" value="HIT-like"/>
</dbReference>
<accession>A0ABU9VG80</accession>
<proteinExistence type="predicted"/>
<organism evidence="3 4">
    <name type="scientific">Alkalicoccobacillus gibsonii</name>
    <dbReference type="NCBI Taxonomy" id="79881"/>
    <lineage>
        <taxon>Bacteria</taxon>
        <taxon>Bacillati</taxon>
        <taxon>Bacillota</taxon>
        <taxon>Bacilli</taxon>
        <taxon>Bacillales</taxon>
        <taxon>Bacillaceae</taxon>
        <taxon>Alkalicoccobacillus</taxon>
    </lineage>
</organism>
<protein>
    <submittedName>
        <fullName evidence="3">HIT family protein</fullName>
    </submittedName>
</protein>
<sequence>MSSCIFCSIVAGDIPSKKIYEDEHTYAFFDISQVTKGHALVIPKHHHENLFDLPESELTSVYQSVQKVAHALKEAFSPAGLNLVNNNGQAAGQTVFHYHVHLIPRYDVTDGFGAKWEEHGSEYTEEKFEEMRVDVLKKLSN</sequence>
<dbReference type="Pfam" id="PF01230">
    <property type="entry name" value="HIT"/>
    <property type="match status" value="1"/>
</dbReference>
<dbReference type="InterPro" id="IPR019808">
    <property type="entry name" value="Histidine_triad_CS"/>
</dbReference>
<dbReference type="RefSeq" id="WP_343129925.1">
    <property type="nucleotide sequence ID" value="NZ_JBCITK010000001.1"/>
</dbReference>